<feature type="region of interest" description="Disordered" evidence="1">
    <location>
        <begin position="93"/>
        <end position="123"/>
    </location>
</feature>
<sequence length="123" mass="12716">MMALVVLGGCGDGSGNKVEPAKVAAVAPAVAAVAPVTGWDLLIKDDKTKALTDWTAWLIEHGYPFKILDNGQVVAGPFATKAIAEDKKAQLADKQNMDSEVVEHKAPGQSASAQNTDAPAAGY</sequence>
<reference evidence="2 3" key="1">
    <citation type="submission" date="2020-04" db="EMBL/GenBank/DDBJ databases">
        <title>Molecular characterization of pseudomonads from Agaricus bisporus reveal novel blotch 2 pathogens in Western Europe.</title>
        <authorList>
            <person name="Taparia T."/>
            <person name="Krijger M."/>
            <person name="Haynes E."/>
            <person name="Elpinstone J.G."/>
            <person name="Noble R."/>
            <person name="Van Der Wolf J."/>
        </authorList>
    </citation>
    <scope>NUCLEOTIDE SEQUENCE [LARGE SCALE GENOMIC DNA]</scope>
    <source>
        <strain evidence="2 3">H7001</strain>
    </source>
</reference>
<evidence type="ECO:0008006" key="4">
    <source>
        <dbReference type="Google" id="ProtNLM"/>
    </source>
</evidence>
<feature type="compositionally biased region" description="Basic and acidic residues" evidence="1">
    <location>
        <begin position="93"/>
        <end position="106"/>
    </location>
</feature>
<protein>
    <recommendedName>
        <fullName evidence="4">Penicillin-binding protein activator LpoB</fullName>
    </recommendedName>
</protein>
<evidence type="ECO:0000256" key="1">
    <source>
        <dbReference type="SAM" id="MobiDB-lite"/>
    </source>
</evidence>
<proteinExistence type="predicted"/>
<evidence type="ECO:0000313" key="2">
    <source>
        <dbReference type="EMBL" id="NWB99726.1"/>
    </source>
</evidence>
<comment type="caution">
    <text evidence="2">The sequence shown here is derived from an EMBL/GenBank/DDBJ whole genome shotgun (WGS) entry which is preliminary data.</text>
</comment>
<accession>A0A7Y7XHL6</accession>
<dbReference type="EMBL" id="JACAQB010000026">
    <property type="protein sequence ID" value="NWB99726.1"/>
    <property type="molecule type" value="Genomic_DNA"/>
</dbReference>
<organism evidence="2 3">
    <name type="scientific">Pseudomonas gingeri</name>
    <dbReference type="NCBI Taxonomy" id="117681"/>
    <lineage>
        <taxon>Bacteria</taxon>
        <taxon>Pseudomonadati</taxon>
        <taxon>Pseudomonadota</taxon>
        <taxon>Gammaproteobacteria</taxon>
        <taxon>Pseudomonadales</taxon>
        <taxon>Pseudomonadaceae</taxon>
        <taxon>Pseudomonas</taxon>
    </lineage>
</organism>
<name>A0A7Y7XHL6_9PSED</name>
<gene>
    <name evidence="2" type="ORF">HX882_28025</name>
</gene>
<dbReference type="Proteomes" id="UP000539985">
    <property type="component" value="Unassembled WGS sequence"/>
</dbReference>
<dbReference type="AlphaFoldDB" id="A0A7Y7XHL6"/>
<evidence type="ECO:0000313" key="3">
    <source>
        <dbReference type="Proteomes" id="UP000539985"/>
    </source>
</evidence>